<organism evidence="3">
    <name type="scientific">Rhizophora mucronata</name>
    <name type="common">Asiatic mangrove</name>
    <dbReference type="NCBI Taxonomy" id="61149"/>
    <lineage>
        <taxon>Eukaryota</taxon>
        <taxon>Viridiplantae</taxon>
        <taxon>Streptophyta</taxon>
        <taxon>Embryophyta</taxon>
        <taxon>Tracheophyta</taxon>
        <taxon>Spermatophyta</taxon>
        <taxon>Magnoliopsida</taxon>
        <taxon>eudicotyledons</taxon>
        <taxon>Gunneridae</taxon>
        <taxon>Pentapetalae</taxon>
        <taxon>rosids</taxon>
        <taxon>fabids</taxon>
        <taxon>Malpighiales</taxon>
        <taxon>Rhizophoraceae</taxon>
        <taxon>Rhizophora</taxon>
    </lineage>
</organism>
<dbReference type="Pfam" id="PF12874">
    <property type="entry name" value="zf-met"/>
    <property type="match status" value="1"/>
</dbReference>
<reference evidence="3" key="1">
    <citation type="submission" date="2018-02" db="EMBL/GenBank/DDBJ databases">
        <title>Rhizophora mucronata_Transcriptome.</title>
        <authorList>
            <person name="Meera S.P."/>
            <person name="Sreeshan A."/>
            <person name="Augustine A."/>
        </authorList>
    </citation>
    <scope>NUCLEOTIDE SEQUENCE</scope>
    <source>
        <tissue evidence="3">Leaf</tissue>
    </source>
</reference>
<evidence type="ECO:0000256" key="1">
    <source>
        <dbReference type="SAM" id="MobiDB-lite"/>
    </source>
</evidence>
<feature type="domain" description="C2H2-type" evidence="2">
    <location>
        <begin position="86"/>
        <end position="111"/>
    </location>
</feature>
<feature type="region of interest" description="Disordered" evidence="1">
    <location>
        <begin position="148"/>
        <end position="197"/>
    </location>
</feature>
<feature type="compositionally biased region" description="Basic residues" evidence="1">
    <location>
        <begin position="156"/>
        <end position="171"/>
    </location>
</feature>
<accession>A0A2P2M5H4</accession>
<proteinExistence type="predicted"/>
<sequence>MCISNHVSFSCSKKAIIFWYVYPLDDMTGFMNEDDATANDRRLSNGPKLLGKHGTDVCRKESFDMVNKDSVPPDMPDCILKCKSVFKCRICPRIVCLNEESMKAHLNSKRHARSEKLLKENRLKAVLNNDGEIENQETPAEMHARVVALAQEKPSKKGKGRQRQRKRARKKKLEDSSEMEKGKSTKIPSKKRRKNEN</sequence>
<feature type="compositionally biased region" description="Basic and acidic residues" evidence="1">
    <location>
        <begin position="172"/>
        <end position="183"/>
    </location>
</feature>
<dbReference type="InterPro" id="IPR013087">
    <property type="entry name" value="Znf_C2H2_type"/>
</dbReference>
<evidence type="ECO:0000259" key="2">
    <source>
        <dbReference type="Pfam" id="PF12874"/>
    </source>
</evidence>
<feature type="compositionally biased region" description="Basic residues" evidence="1">
    <location>
        <begin position="188"/>
        <end position="197"/>
    </location>
</feature>
<dbReference type="EMBL" id="GGEC01044991">
    <property type="protein sequence ID" value="MBX25475.1"/>
    <property type="molecule type" value="Transcribed_RNA"/>
</dbReference>
<name>A0A2P2M5H4_RHIMU</name>
<dbReference type="PANTHER" id="PTHR36332:SF1">
    <property type="entry name" value="STRESS RESPONSE PROTEIN"/>
    <property type="match status" value="1"/>
</dbReference>
<protein>
    <submittedName>
        <fullName evidence="3">Uncharacterized protein MANES_01G113800</fullName>
    </submittedName>
</protein>
<dbReference type="PANTHER" id="PTHR36332">
    <property type="entry name" value="STRESS RESPONSE PROTEIN"/>
    <property type="match status" value="1"/>
</dbReference>
<evidence type="ECO:0000313" key="3">
    <source>
        <dbReference type="EMBL" id="MBX25475.1"/>
    </source>
</evidence>
<dbReference type="AlphaFoldDB" id="A0A2P2M5H4"/>